<dbReference type="PANTHER" id="PTHR12815:SF23">
    <property type="entry name" value="OUTER MEMBRANE PROTEIN ASSEMBLY FACTOR BAMA"/>
    <property type="match status" value="1"/>
</dbReference>
<evidence type="ECO:0000256" key="9">
    <source>
        <dbReference type="NCBIfam" id="TIGR03303"/>
    </source>
</evidence>
<dbReference type="InterPro" id="IPR034746">
    <property type="entry name" value="POTRA"/>
</dbReference>
<evidence type="ECO:0000256" key="7">
    <source>
        <dbReference type="ARBA" id="ARBA00023237"/>
    </source>
</evidence>
<comment type="similarity">
    <text evidence="8">Belongs to the BamA family.</text>
</comment>
<accession>A0A317EFP0</accession>
<dbReference type="Proteomes" id="UP000245461">
    <property type="component" value="Unassembled WGS sequence"/>
</dbReference>
<keyword evidence="12" id="KW-1185">Reference proteome</keyword>
<evidence type="ECO:0000313" key="11">
    <source>
        <dbReference type="EMBL" id="PWR25827.1"/>
    </source>
</evidence>
<comment type="subcellular location">
    <subcellularLocation>
        <location evidence="8">Cell outer membrane</location>
    </subcellularLocation>
    <subcellularLocation>
        <location evidence="1">Membrane</location>
    </subcellularLocation>
</comment>
<dbReference type="NCBIfam" id="TIGR03303">
    <property type="entry name" value="OM_YaeT"/>
    <property type="match status" value="1"/>
</dbReference>
<dbReference type="AlphaFoldDB" id="A0A317EFP0"/>
<evidence type="ECO:0000256" key="5">
    <source>
        <dbReference type="ARBA" id="ARBA00022737"/>
    </source>
</evidence>
<dbReference type="GO" id="GO:0051205">
    <property type="term" value="P:protein insertion into membrane"/>
    <property type="evidence" value="ECO:0007669"/>
    <property type="project" value="UniProtKB-UniRule"/>
</dbReference>
<comment type="subunit">
    <text evidence="8">Part of the Bam complex.</text>
</comment>
<proteinExistence type="inferred from homology"/>
<dbReference type="OrthoDB" id="9803054at2"/>
<reference evidence="11 12" key="1">
    <citation type="submission" date="2018-05" db="EMBL/GenBank/DDBJ databases">
        <title>Zavarzinia sp. HR-AS.</title>
        <authorList>
            <person name="Lee Y."/>
            <person name="Jeon C.O."/>
        </authorList>
    </citation>
    <scope>NUCLEOTIDE SEQUENCE [LARGE SCALE GENOMIC DNA]</scope>
    <source>
        <strain evidence="11 12">HR-AS</strain>
    </source>
</reference>
<dbReference type="Pfam" id="PF07244">
    <property type="entry name" value="POTRA"/>
    <property type="match status" value="5"/>
</dbReference>
<keyword evidence="7 8" id="KW-0998">Cell outer membrane</keyword>
<evidence type="ECO:0000256" key="3">
    <source>
        <dbReference type="ARBA" id="ARBA00022692"/>
    </source>
</evidence>
<feature type="domain" description="POTRA" evidence="10">
    <location>
        <begin position="106"/>
        <end position="183"/>
    </location>
</feature>
<evidence type="ECO:0000256" key="1">
    <source>
        <dbReference type="ARBA" id="ARBA00004370"/>
    </source>
</evidence>
<feature type="signal peptide" evidence="8">
    <location>
        <begin position="1"/>
        <end position="26"/>
    </location>
</feature>
<feature type="chain" id="PRO_5016472498" description="Outer membrane protein assembly factor BamA" evidence="8">
    <location>
        <begin position="27"/>
        <end position="769"/>
    </location>
</feature>
<keyword evidence="5 8" id="KW-0677">Repeat</keyword>
<name>A0A317EFP0_9PROT</name>
<keyword evidence="4 8" id="KW-0732">Signal</keyword>
<dbReference type="InterPro" id="IPR039910">
    <property type="entry name" value="D15-like"/>
</dbReference>
<dbReference type="GO" id="GO:0009279">
    <property type="term" value="C:cell outer membrane"/>
    <property type="evidence" value="ECO:0007669"/>
    <property type="project" value="UniProtKB-SubCell"/>
</dbReference>
<organism evidence="11 12">
    <name type="scientific">Zavarzinia aquatilis</name>
    <dbReference type="NCBI Taxonomy" id="2211142"/>
    <lineage>
        <taxon>Bacteria</taxon>
        <taxon>Pseudomonadati</taxon>
        <taxon>Pseudomonadota</taxon>
        <taxon>Alphaproteobacteria</taxon>
        <taxon>Rhodospirillales</taxon>
        <taxon>Zavarziniaceae</taxon>
        <taxon>Zavarzinia</taxon>
    </lineage>
</organism>
<dbReference type="Gene3D" id="3.10.20.310">
    <property type="entry name" value="membrane protein fhac"/>
    <property type="match status" value="5"/>
</dbReference>
<keyword evidence="2 8" id="KW-1134">Transmembrane beta strand</keyword>
<dbReference type="Gene3D" id="2.40.160.50">
    <property type="entry name" value="membrane protein fhac: a member of the omp85/tpsb transporter family"/>
    <property type="match status" value="1"/>
</dbReference>
<evidence type="ECO:0000259" key="10">
    <source>
        <dbReference type="PROSITE" id="PS51779"/>
    </source>
</evidence>
<dbReference type="InterPro" id="IPR023707">
    <property type="entry name" value="OM_assembly_BamA"/>
</dbReference>
<feature type="domain" description="POTRA" evidence="10">
    <location>
        <begin position="38"/>
        <end position="105"/>
    </location>
</feature>
<dbReference type="PANTHER" id="PTHR12815">
    <property type="entry name" value="SORTING AND ASSEMBLY MACHINERY SAMM50 PROTEIN FAMILY MEMBER"/>
    <property type="match status" value="1"/>
</dbReference>
<evidence type="ECO:0000256" key="2">
    <source>
        <dbReference type="ARBA" id="ARBA00022452"/>
    </source>
</evidence>
<dbReference type="GO" id="GO:0043165">
    <property type="term" value="P:Gram-negative-bacterium-type cell outer membrane assembly"/>
    <property type="evidence" value="ECO:0007669"/>
    <property type="project" value="UniProtKB-UniRule"/>
</dbReference>
<dbReference type="InterPro" id="IPR000184">
    <property type="entry name" value="Bac_surfAg_D15"/>
</dbReference>
<dbReference type="InterPro" id="IPR010827">
    <property type="entry name" value="BamA/TamA_POTRA"/>
</dbReference>
<dbReference type="PIRSF" id="PIRSF006076">
    <property type="entry name" value="OM_assembly_OMP85"/>
    <property type="match status" value="1"/>
</dbReference>
<evidence type="ECO:0000256" key="6">
    <source>
        <dbReference type="ARBA" id="ARBA00023136"/>
    </source>
</evidence>
<sequence length="769" mass="85494" precursor="true">MLRVARRLVGPASLAVGLAAAPVAFAQVGSTAAESAAPLVSAVRVEGNQRVEPETVASYMTIRAGDRFDPSKVDESLKALYATGLFGDVQIRAEGNDLVVTVAENPIINRVVLEGNSKLSEDQLTKELQVKPRAIFTRSKVQSDVQRMLELYRRAGRFAATIEPKIVQLPQNRVDLVFEIKEGPNTGVERISFIGNKAFSDGDLREEIATRESRWYRFFSSEDNYDPDRMTYDRELLRKFYLINGYADFRVLSSVADLTPERDAFFITFTVDEGPIYKFGPIDIESRIRDLVPDELRASLLPVEGETYNAELIEKTIDKLTDAAGNLGYAFVDIRPVLKRDRETQTVSITFQINEAPRVYVERINITGNVRTLDEVIRREFRLSEGDAFNTAKKERSRQRLQALGFFDKVDVTQVQGSSPDRTVMNVDVQEKSTGELQIGAGFSSSEGVVGEVSVRERNLLGRGQDIRISASVSQKRTQFDFGFTEPYFLGRNVAAGIDLFNINRDYQDEAQYDLERSGFALRAGFSLSEYLRMTTRYTLRLDNITNVGQYASTSVKEAGDRGETLTSMVGYVLSYDRRDRPQRPTDGYYLFLGQDFAGLGGDVTYIRTTAGANFYYPITDSVVASLSGEGGYIHGLGQDIYLNDRFDVGGQNFRGFEDAGIGPRDANTTDSLGGNIYAIGTAEVSFPVGLPEEYGIRASVFTDFGTLFEVDATSATSVLDDSSLRLSAGFGISWDSPFGPIRVDFAQALLKESYDKTQVFRFSFGTKF</sequence>
<keyword evidence="6 8" id="KW-0472">Membrane</keyword>
<keyword evidence="3 8" id="KW-0812">Transmembrane</keyword>
<evidence type="ECO:0000256" key="8">
    <source>
        <dbReference type="HAMAP-Rule" id="MF_01430"/>
    </source>
</evidence>
<dbReference type="HAMAP" id="MF_01430">
    <property type="entry name" value="OM_assembly_BamA"/>
    <property type="match status" value="1"/>
</dbReference>
<evidence type="ECO:0000313" key="12">
    <source>
        <dbReference type="Proteomes" id="UP000245461"/>
    </source>
</evidence>
<evidence type="ECO:0000256" key="4">
    <source>
        <dbReference type="ARBA" id="ARBA00022729"/>
    </source>
</evidence>
<comment type="function">
    <text evidence="8">Part of the outer membrane protein assembly complex, which is involved in assembly and insertion of beta-barrel proteins into the outer membrane.</text>
</comment>
<comment type="caution">
    <text evidence="11">The sequence shown here is derived from an EMBL/GenBank/DDBJ whole genome shotgun (WGS) entry which is preliminary data.</text>
</comment>
<gene>
    <name evidence="8 11" type="primary">bamA</name>
    <name evidence="11" type="ORF">DKG74_02425</name>
</gene>
<dbReference type="PROSITE" id="PS51779">
    <property type="entry name" value="POTRA"/>
    <property type="match status" value="3"/>
</dbReference>
<feature type="domain" description="POTRA" evidence="10">
    <location>
        <begin position="359"/>
        <end position="430"/>
    </location>
</feature>
<protein>
    <recommendedName>
        <fullName evidence="8 9">Outer membrane protein assembly factor BamA</fullName>
    </recommendedName>
</protein>
<dbReference type="Pfam" id="PF01103">
    <property type="entry name" value="Omp85"/>
    <property type="match status" value="1"/>
</dbReference>
<dbReference type="EMBL" id="QGLE01000001">
    <property type="protein sequence ID" value="PWR25827.1"/>
    <property type="molecule type" value="Genomic_DNA"/>
</dbReference>
<dbReference type="RefSeq" id="WP_109902201.1">
    <property type="nucleotide sequence ID" value="NZ_QGLE01000001.1"/>
</dbReference>